<keyword evidence="4" id="KW-0479">Metal-binding</keyword>
<evidence type="ECO:0000256" key="5">
    <source>
        <dbReference type="ARBA" id="ARBA00022729"/>
    </source>
</evidence>
<protein>
    <submittedName>
        <fullName evidence="11">Iron uptake transporter deferrochelatase/peroxidase subunit</fullName>
    </submittedName>
</protein>
<evidence type="ECO:0000313" key="11">
    <source>
        <dbReference type="EMBL" id="GAA4179594.1"/>
    </source>
</evidence>
<dbReference type="Pfam" id="PF04261">
    <property type="entry name" value="Dyp_perox_N"/>
    <property type="match status" value="1"/>
</dbReference>
<comment type="caution">
    <text evidence="11">The sequence shown here is derived from an EMBL/GenBank/DDBJ whole genome shotgun (WGS) entry which is preliminary data.</text>
</comment>
<organism evidence="11 12">
    <name type="scientific">Gryllotalpicola koreensis</name>
    <dbReference type="NCBI Taxonomy" id="993086"/>
    <lineage>
        <taxon>Bacteria</taxon>
        <taxon>Bacillati</taxon>
        <taxon>Actinomycetota</taxon>
        <taxon>Actinomycetes</taxon>
        <taxon>Micrococcales</taxon>
        <taxon>Microbacteriaceae</taxon>
        <taxon>Gryllotalpicola</taxon>
    </lineage>
</organism>
<sequence>MSAPDDTGRAAGDAKGVSRRGMLLGGAAAAGGLVVGAAGGVGGAYAAGLRGSDASAAGGADDNGDAVDLTVQHAFYGEAEQAGIRTPPQRYSVYMTFTMSSPLARDLQVLLARWSGAIAQLMKGKTIGQVEPNRVDGIGVDTGEALDLAPAGLTVTVGLGPGLFTDAYGLADKKPTLMRELKALPSDAFQPGLTGGDLSLQACADDPQVAYHAIRDLARMAKGTAATNWTVMGFGRASAGKGQSTPRNLMGYKDGTRNITEDADFEKFVFVKDSGPAWTQGGSYQVVRKIQMHIENWDADRVSDQNTVFGRDKRAGAPLSGGTEFTTPDFHAKGAGGAEKISPTSHIALAAHENNGGVKILRRGYNYTDGLNQYGLLDAGLLFISYQNDPAHFETLQAKLGSSDRLNEYISHIGSGIFFVPPAAKQGHYLAEGLFA</sequence>
<evidence type="ECO:0000256" key="2">
    <source>
        <dbReference type="ARBA" id="ARBA00022559"/>
    </source>
</evidence>
<evidence type="ECO:0000259" key="9">
    <source>
        <dbReference type="Pfam" id="PF04261"/>
    </source>
</evidence>
<evidence type="ECO:0000256" key="7">
    <source>
        <dbReference type="ARBA" id="ARBA00023004"/>
    </source>
</evidence>
<keyword evidence="12" id="KW-1185">Reference proteome</keyword>
<dbReference type="InterPro" id="IPR048328">
    <property type="entry name" value="Dyp_perox_C"/>
</dbReference>
<dbReference type="InterPro" id="IPR011008">
    <property type="entry name" value="Dimeric_a/b-barrel"/>
</dbReference>
<dbReference type="InterPro" id="IPR006314">
    <property type="entry name" value="Dyp_peroxidase"/>
</dbReference>
<dbReference type="Proteomes" id="UP001501079">
    <property type="component" value="Unassembled WGS sequence"/>
</dbReference>
<dbReference type="PANTHER" id="PTHR30521">
    <property type="entry name" value="DEFERROCHELATASE/PEROXIDASE"/>
    <property type="match status" value="1"/>
</dbReference>
<dbReference type="PROSITE" id="PS51318">
    <property type="entry name" value="TAT"/>
    <property type="match status" value="1"/>
</dbReference>
<dbReference type="PROSITE" id="PS51404">
    <property type="entry name" value="DYP_PEROXIDASE"/>
    <property type="match status" value="1"/>
</dbReference>
<name>A0ABP8A7X4_9MICO</name>
<evidence type="ECO:0000256" key="8">
    <source>
        <dbReference type="ARBA" id="ARBA00025737"/>
    </source>
</evidence>
<evidence type="ECO:0000259" key="10">
    <source>
        <dbReference type="Pfam" id="PF20628"/>
    </source>
</evidence>
<comment type="similarity">
    <text evidence="8">Belongs to the DyP-type peroxidase family.</text>
</comment>
<dbReference type="InterPro" id="IPR006311">
    <property type="entry name" value="TAT_signal"/>
</dbReference>
<evidence type="ECO:0000256" key="1">
    <source>
        <dbReference type="ARBA" id="ARBA00001970"/>
    </source>
</evidence>
<dbReference type="Pfam" id="PF20628">
    <property type="entry name" value="Dyp_perox_C"/>
    <property type="match status" value="1"/>
</dbReference>
<evidence type="ECO:0000256" key="6">
    <source>
        <dbReference type="ARBA" id="ARBA00023002"/>
    </source>
</evidence>
<comment type="cofactor">
    <cofactor evidence="1">
        <name>heme b</name>
        <dbReference type="ChEBI" id="CHEBI:60344"/>
    </cofactor>
</comment>
<keyword evidence="5" id="KW-0732">Signal</keyword>
<evidence type="ECO:0000313" key="12">
    <source>
        <dbReference type="Proteomes" id="UP001501079"/>
    </source>
</evidence>
<keyword evidence="3" id="KW-0349">Heme</keyword>
<reference evidence="12" key="1">
    <citation type="journal article" date="2019" name="Int. J. Syst. Evol. Microbiol.">
        <title>The Global Catalogue of Microorganisms (GCM) 10K type strain sequencing project: providing services to taxonomists for standard genome sequencing and annotation.</title>
        <authorList>
            <consortium name="The Broad Institute Genomics Platform"/>
            <consortium name="The Broad Institute Genome Sequencing Center for Infectious Disease"/>
            <person name="Wu L."/>
            <person name="Ma J."/>
        </authorList>
    </citation>
    <scope>NUCLEOTIDE SEQUENCE [LARGE SCALE GENOMIC DNA]</scope>
    <source>
        <strain evidence="12">JCM 17591</strain>
    </source>
</reference>
<evidence type="ECO:0000256" key="3">
    <source>
        <dbReference type="ARBA" id="ARBA00022617"/>
    </source>
</evidence>
<gene>
    <name evidence="11" type="primary">efeB</name>
    <name evidence="11" type="ORF">GCM10022287_32170</name>
</gene>
<proteinExistence type="inferred from homology"/>
<feature type="domain" description="Dyp-type peroxidase N-terminal" evidence="9">
    <location>
        <begin position="81"/>
        <end position="234"/>
    </location>
</feature>
<keyword evidence="6" id="KW-0560">Oxidoreductase</keyword>
<keyword evidence="7" id="KW-0408">Iron</keyword>
<feature type="domain" description="Dyp-type peroxidase C-terminal" evidence="10">
    <location>
        <begin position="245"/>
        <end position="424"/>
    </location>
</feature>
<dbReference type="EMBL" id="BAABBW010000005">
    <property type="protein sequence ID" value="GAA4179594.1"/>
    <property type="molecule type" value="Genomic_DNA"/>
</dbReference>
<dbReference type="NCBIfam" id="TIGR01413">
    <property type="entry name" value="Dyp_perox_fam"/>
    <property type="match status" value="1"/>
</dbReference>
<keyword evidence="2" id="KW-0575">Peroxidase</keyword>
<accession>A0ABP8A7X4</accession>
<dbReference type="SUPFAM" id="SSF54909">
    <property type="entry name" value="Dimeric alpha+beta barrel"/>
    <property type="match status" value="1"/>
</dbReference>
<dbReference type="RefSeq" id="WP_344756290.1">
    <property type="nucleotide sequence ID" value="NZ_BAABBW010000005.1"/>
</dbReference>
<evidence type="ECO:0000256" key="4">
    <source>
        <dbReference type="ARBA" id="ARBA00022723"/>
    </source>
</evidence>
<dbReference type="InterPro" id="IPR048327">
    <property type="entry name" value="Dyp_perox_N"/>
</dbReference>
<dbReference type="PANTHER" id="PTHR30521:SF4">
    <property type="entry name" value="DEFERROCHELATASE"/>
    <property type="match status" value="1"/>
</dbReference>